<comment type="caution">
    <text evidence="2">The sequence shown here is derived from an EMBL/GenBank/DDBJ whole genome shotgun (WGS) entry which is preliminary data.</text>
</comment>
<feature type="transmembrane region" description="Helical" evidence="1">
    <location>
        <begin position="41"/>
        <end position="62"/>
    </location>
</feature>
<keyword evidence="1" id="KW-0812">Transmembrane</keyword>
<proteinExistence type="predicted"/>
<gene>
    <name evidence="2" type="ORF">C7S10_07430</name>
</gene>
<feature type="transmembrane region" description="Helical" evidence="1">
    <location>
        <begin position="179"/>
        <end position="198"/>
    </location>
</feature>
<reference evidence="2 3" key="1">
    <citation type="submission" date="2018-03" db="EMBL/GenBank/DDBJ databases">
        <authorList>
            <person name="Keele B.F."/>
        </authorList>
    </citation>
    <scope>NUCLEOTIDE SEQUENCE [LARGE SCALE GENOMIC DNA]</scope>
    <source>
        <strain evidence="2 3">IB-3</strain>
    </source>
</reference>
<accession>A0A2R7YZR4</accession>
<evidence type="ECO:0008006" key="4">
    <source>
        <dbReference type="Google" id="ProtNLM"/>
    </source>
</evidence>
<evidence type="ECO:0000313" key="2">
    <source>
        <dbReference type="EMBL" id="PUA81875.1"/>
    </source>
</evidence>
<protein>
    <recommendedName>
        <fullName evidence="4">PH domain-containing protein</fullName>
    </recommendedName>
</protein>
<evidence type="ECO:0000313" key="3">
    <source>
        <dbReference type="Proteomes" id="UP000244867"/>
    </source>
</evidence>
<organism evidence="2 3">
    <name type="scientific">Nocardioides currus</name>
    <dbReference type="NCBI Taxonomy" id="2133958"/>
    <lineage>
        <taxon>Bacteria</taxon>
        <taxon>Bacillati</taxon>
        <taxon>Actinomycetota</taxon>
        <taxon>Actinomycetes</taxon>
        <taxon>Propionibacteriales</taxon>
        <taxon>Nocardioidaceae</taxon>
        <taxon>Nocardioides</taxon>
    </lineage>
</organism>
<dbReference type="RefSeq" id="WP_108343757.1">
    <property type="nucleotide sequence ID" value="NZ_PYXZ01000002.1"/>
</dbReference>
<name>A0A2R7YZR4_9ACTN</name>
<dbReference type="EMBL" id="PYXZ01000002">
    <property type="protein sequence ID" value="PUA81875.1"/>
    <property type="molecule type" value="Genomic_DNA"/>
</dbReference>
<sequence length="199" mass="21532">MPEQDDEVVRFRPTGGRVMGSLAVVAALAVVLVAVSDRGVVPLPVVAGAVLVGVLGWASMLWPGLSVTRDELVLRTMFEHVRLPLAAIESIAVRQVLAVRVGEKRYVSTAIGKNWRRAMVGDKNRTRKDSDRPVTEVDYAEYVEQEIYRRMEHARAVTGVGMLSDEQLALAAGVRRTPAWLPIGLVAAALIGLVVSVVA</sequence>
<keyword evidence="3" id="KW-1185">Reference proteome</keyword>
<keyword evidence="1" id="KW-1133">Transmembrane helix</keyword>
<dbReference type="AlphaFoldDB" id="A0A2R7YZR4"/>
<feature type="transmembrane region" description="Helical" evidence="1">
    <location>
        <begin position="18"/>
        <end position="35"/>
    </location>
</feature>
<dbReference type="Proteomes" id="UP000244867">
    <property type="component" value="Unassembled WGS sequence"/>
</dbReference>
<keyword evidence="1" id="KW-0472">Membrane</keyword>
<evidence type="ECO:0000256" key="1">
    <source>
        <dbReference type="SAM" id="Phobius"/>
    </source>
</evidence>
<dbReference type="OrthoDB" id="3782617at2"/>